<dbReference type="GO" id="GO:0017110">
    <property type="term" value="F:nucleoside diphosphate phosphatase activity"/>
    <property type="evidence" value="ECO:0007669"/>
    <property type="project" value="InterPro"/>
</dbReference>
<dbReference type="InterPro" id="IPR036258">
    <property type="entry name" value="Apyrase_sf"/>
</dbReference>
<sequence length="165" mass="18470">MNPEHQCQIILIDYVIVMLPLLLFKAALICVNARYIAWDPGCHVDPKCNDDHMECLIGDDSCWYTNTSSEDQRTAVNAKPGEDGTKVYSLLVITDMDENSSGGKWTWRGVTRKANLSINEGGTNVTITWITGSDKNLTTSIEIRKVEQFSLKTQCGSRSLRIQAR</sequence>
<dbReference type="AlphaFoldDB" id="A0AAD5WD52"/>
<accession>A0AAD5WD52</accession>
<reference evidence="2" key="1">
    <citation type="submission" date="2021-06" db="EMBL/GenBank/DDBJ databases">
        <title>Parelaphostrongylus tenuis whole genome reference sequence.</title>
        <authorList>
            <person name="Garwood T.J."/>
            <person name="Larsen P.A."/>
            <person name="Fountain-Jones N.M."/>
            <person name="Garbe J.R."/>
            <person name="Macchietto M.G."/>
            <person name="Kania S.A."/>
            <person name="Gerhold R.W."/>
            <person name="Richards J.E."/>
            <person name="Wolf T.M."/>
        </authorList>
    </citation>
    <scope>NUCLEOTIDE SEQUENCE</scope>
    <source>
        <strain evidence="2">MNPRO001-30</strain>
        <tissue evidence="2">Meninges</tissue>
    </source>
</reference>
<dbReference type="EMBL" id="JAHQIW010005442">
    <property type="protein sequence ID" value="KAJ1366008.1"/>
    <property type="molecule type" value="Genomic_DNA"/>
</dbReference>
<comment type="caution">
    <text evidence="2">The sequence shown here is derived from an EMBL/GenBank/DDBJ whole genome shotgun (WGS) entry which is preliminary data.</text>
</comment>
<keyword evidence="1" id="KW-0812">Transmembrane</keyword>
<protein>
    <submittedName>
        <fullName evidence="2">Uncharacterized protein</fullName>
    </submittedName>
</protein>
<evidence type="ECO:0000313" key="3">
    <source>
        <dbReference type="Proteomes" id="UP001196413"/>
    </source>
</evidence>
<dbReference type="GO" id="GO:0005509">
    <property type="term" value="F:calcium ion binding"/>
    <property type="evidence" value="ECO:0007669"/>
    <property type="project" value="InterPro"/>
</dbReference>
<proteinExistence type="predicted"/>
<dbReference type="Proteomes" id="UP001196413">
    <property type="component" value="Unassembled WGS sequence"/>
</dbReference>
<name>A0AAD5WD52_PARTN</name>
<evidence type="ECO:0000313" key="2">
    <source>
        <dbReference type="EMBL" id="KAJ1366008.1"/>
    </source>
</evidence>
<organism evidence="2 3">
    <name type="scientific">Parelaphostrongylus tenuis</name>
    <name type="common">Meningeal worm</name>
    <dbReference type="NCBI Taxonomy" id="148309"/>
    <lineage>
        <taxon>Eukaryota</taxon>
        <taxon>Metazoa</taxon>
        <taxon>Ecdysozoa</taxon>
        <taxon>Nematoda</taxon>
        <taxon>Chromadorea</taxon>
        <taxon>Rhabditida</taxon>
        <taxon>Rhabditina</taxon>
        <taxon>Rhabditomorpha</taxon>
        <taxon>Strongyloidea</taxon>
        <taxon>Metastrongylidae</taxon>
        <taxon>Parelaphostrongylus</taxon>
    </lineage>
</organism>
<keyword evidence="1" id="KW-0472">Membrane</keyword>
<feature type="transmembrane region" description="Helical" evidence="1">
    <location>
        <begin position="12"/>
        <end position="38"/>
    </location>
</feature>
<keyword evidence="1" id="KW-1133">Transmembrane helix</keyword>
<keyword evidence="3" id="KW-1185">Reference proteome</keyword>
<gene>
    <name evidence="2" type="ORF">KIN20_026518</name>
</gene>
<evidence type="ECO:0000256" key="1">
    <source>
        <dbReference type="SAM" id="Phobius"/>
    </source>
</evidence>
<dbReference type="Gene3D" id="2.120.10.100">
    <property type="entry name" value="Apyrase"/>
    <property type="match status" value="1"/>
</dbReference>